<evidence type="ECO:0000256" key="3">
    <source>
        <dbReference type="SAM" id="Phobius"/>
    </source>
</evidence>
<keyword evidence="1 5" id="KW-0808">Transferase</keyword>
<dbReference type="EMBL" id="CP053069">
    <property type="protein sequence ID" value="QJR10313.1"/>
    <property type="molecule type" value="Genomic_DNA"/>
</dbReference>
<feature type="domain" description="N-acetyltransferase" evidence="4">
    <location>
        <begin position="4"/>
        <end position="161"/>
    </location>
</feature>
<dbReference type="PANTHER" id="PTHR43072">
    <property type="entry name" value="N-ACETYLTRANSFERASE"/>
    <property type="match status" value="1"/>
</dbReference>
<dbReference type="Pfam" id="PF00583">
    <property type="entry name" value="Acetyltransf_1"/>
    <property type="match status" value="1"/>
</dbReference>
<keyword evidence="2 5" id="KW-0012">Acyltransferase</keyword>
<evidence type="ECO:0000256" key="1">
    <source>
        <dbReference type="ARBA" id="ARBA00022679"/>
    </source>
</evidence>
<keyword evidence="3" id="KW-0472">Membrane</keyword>
<dbReference type="GO" id="GO:0102971">
    <property type="term" value="F:phosphinothricin N-acetyltransferase activity"/>
    <property type="evidence" value="ECO:0007669"/>
    <property type="project" value="UniProtKB-EC"/>
</dbReference>
<dbReference type="AlphaFoldDB" id="A0A6M4GVE8"/>
<gene>
    <name evidence="5" type="primary">ywnH</name>
    <name evidence="5" type="ORF">DSM104443_01368</name>
</gene>
<evidence type="ECO:0000313" key="6">
    <source>
        <dbReference type="Proteomes" id="UP000501534"/>
    </source>
</evidence>
<dbReference type="RefSeq" id="WP_171090727.1">
    <property type="nucleotide sequence ID" value="NZ_CP053069.1"/>
</dbReference>
<dbReference type="PANTHER" id="PTHR43072:SF23">
    <property type="entry name" value="UPF0039 PROTEIN C11D3.02C"/>
    <property type="match status" value="1"/>
</dbReference>
<dbReference type="InterPro" id="IPR016181">
    <property type="entry name" value="Acyl_CoA_acyltransferase"/>
</dbReference>
<reference evidence="5 6" key="1">
    <citation type="submission" date="2020-04" db="EMBL/GenBank/DDBJ databases">
        <title>Usitatibacter rugosus gen. nov., sp. nov. and Usitatibacter palustris sp. nov., novel members of Usitatibacteraceae fam. nov. within the order Nitrosomonadales isolated from soil.</title>
        <authorList>
            <person name="Huber K.J."/>
            <person name="Neumann-Schaal M."/>
            <person name="Geppert A."/>
            <person name="Luckner M."/>
            <person name="Wanner G."/>
            <person name="Overmann J."/>
        </authorList>
    </citation>
    <scope>NUCLEOTIDE SEQUENCE [LARGE SCALE GENOMIC DNA]</scope>
    <source>
        <strain evidence="5 6">0125_3</strain>
    </source>
</reference>
<sequence length="165" mass="18062">MSIGILRAAREADLPAIVAIYNAAIPGRQATADTEPVTVAEREAWFHSFDASSRPLWVLEDGGAVRAWLSFRSFYGRPAYHRTVETGVFVDPEHHRRGYAGQLLAHALGAAPGLGITTVLAFVFAHNEPSVALFLRHGFAGWGRLPRVAELDGIEHDLLILGRRL</sequence>
<protein>
    <submittedName>
        <fullName evidence="5">Phosphinothricin acetyltransferase YwnH</fullName>
        <ecNumber evidence="5">2.3.1.183</ecNumber>
    </submittedName>
</protein>
<dbReference type="Gene3D" id="3.40.630.30">
    <property type="match status" value="1"/>
</dbReference>
<evidence type="ECO:0000256" key="2">
    <source>
        <dbReference type="ARBA" id="ARBA00023315"/>
    </source>
</evidence>
<dbReference type="Proteomes" id="UP000501534">
    <property type="component" value="Chromosome"/>
</dbReference>
<proteinExistence type="predicted"/>
<dbReference type="InterPro" id="IPR000182">
    <property type="entry name" value="GNAT_dom"/>
</dbReference>
<feature type="transmembrane region" description="Helical" evidence="3">
    <location>
        <begin position="103"/>
        <end position="125"/>
    </location>
</feature>
<name>A0A6M4GVE8_9PROT</name>
<organism evidence="5 6">
    <name type="scientific">Usitatibacter rugosus</name>
    <dbReference type="NCBI Taxonomy" id="2732067"/>
    <lineage>
        <taxon>Bacteria</taxon>
        <taxon>Pseudomonadati</taxon>
        <taxon>Pseudomonadota</taxon>
        <taxon>Betaproteobacteria</taxon>
        <taxon>Nitrosomonadales</taxon>
        <taxon>Usitatibacteraceae</taxon>
        <taxon>Usitatibacter</taxon>
    </lineage>
</organism>
<keyword evidence="3" id="KW-0812">Transmembrane</keyword>
<evidence type="ECO:0000313" key="5">
    <source>
        <dbReference type="EMBL" id="QJR10313.1"/>
    </source>
</evidence>
<dbReference type="EC" id="2.3.1.183" evidence="5"/>
<keyword evidence="6" id="KW-1185">Reference proteome</keyword>
<evidence type="ECO:0000259" key="4">
    <source>
        <dbReference type="PROSITE" id="PS51186"/>
    </source>
</evidence>
<dbReference type="CDD" id="cd04301">
    <property type="entry name" value="NAT_SF"/>
    <property type="match status" value="1"/>
</dbReference>
<dbReference type="PROSITE" id="PS51186">
    <property type="entry name" value="GNAT"/>
    <property type="match status" value="1"/>
</dbReference>
<keyword evidence="3" id="KW-1133">Transmembrane helix</keyword>
<dbReference type="KEGG" id="uru:DSM104443_01368"/>
<accession>A0A6M4GVE8</accession>
<dbReference type="SUPFAM" id="SSF55729">
    <property type="entry name" value="Acyl-CoA N-acyltransferases (Nat)"/>
    <property type="match status" value="1"/>
</dbReference>